<keyword evidence="5" id="KW-0547">Nucleotide-binding</keyword>
<feature type="transmembrane region" description="Helical" evidence="10">
    <location>
        <begin position="1209"/>
        <end position="1231"/>
    </location>
</feature>
<dbReference type="SUPFAM" id="SSF52540">
    <property type="entry name" value="P-loop containing nucleoside triphosphate hydrolases"/>
    <property type="match status" value="2"/>
</dbReference>
<feature type="transmembrane region" description="Helical" evidence="10">
    <location>
        <begin position="1290"/>
        <end position="1311"/>
    </location>
</feature>
<feature type="transmembrane region" description="Helical" evidence="10">
    <location>
        <begin position="300"/>
        <end position="329"/>
    </location>
</feature>
<comment type="subcellular location">
    <subcellularLocation>
        <location evidence="1">Membrane</location>
        <topology evidence="1">Multi-pass membrane protein</topology>
    </subcellularLocation>
</comment>
<dbReference type="InterPro" id="IPR003593">
    <property type="entry name" value="AAA+_ATPase"/>
</dbReference>
<name>B0WRK5_CULQU</name>
<feature type="transmembrane region" description="Helical" evidence="10">
    <location>
        <begin position="1178"/>
        <end position="1203"/>
    </location>
</feature>
<dbReference type="InParanoid" id="B0WRK5"/>
<feature type="domain" description="ABC transporter" evidence="11">
    <location>
        <begin position="522"/>
        <end position="758"/>
    </location>
</feature>
<evidence type="ECO:0000256" key="2">
    <source>
        <dbReference type="ARBA" id="ARBA00008869"/>
    </source>
</evidence>
<dbReference type="PROSITE" id="PS50893">
    <property type="entry name" value="ABC_TRANSPORTER_2"/>
    <property type="match status" value="2"/>
</dbReference>
<sequence length="1747" mass="196069">MGKELLNTSSFCQQLGATLVRNFKLKIRDSRKTIAEVFLPLYTLGTLIVLKILIPNPNFPAITEPRGAASLFEHFQHYKAHTIAVLPQPNASLITEQFLGEVSKLWLSNRHHTAGKYPIEWQFYESQEELLAAYWRDPDKMPLALIFHSDDPMYGPLKYEIRTNPSFFVTPATTELFSSLVTCRQSDSYWSAVIPIETGDSCPVNQYYYSGFIALQTLLEYTKIKLVTQNDDLQIPHITLEMFPKEAYTGNWMVAFRLVIPIYMVMALSQFITYLLILIVGEKENHIKEGLKIMGLRDSVFWCGWFIIYAVFVTFLTFVSVILLFSLGVFQHTNYLPVFILILLYSFSVILIGFMITPFFDNSRTAGILGNFAVNIMSLLYFLQVFIDDTHTSAALWTVSLISPTGFALAMDKILVLDISGQGVTLNNLWTGPGIPIGGSILMLVVDILLYAALAFYFDCVIPSDHGTKQRPCFCLSRHYWCAKKVPKVPLLNGESANSFNNLDEQRDVEPVSREMRGKEAIRIVDLYKTFHSCRKPAVNAVNGINLTIYEGQITAILGHNGAGKSTLFNILTGLTSPTSGTVYIFGYDIRDPNDMTMIRRMTGVCPQHDILFETLTPKEHLYFFAAVRGIAPSLIDSEVKKTLRDIDLFDAAETRVKYLSGGQKRKLSVGIAIIGDPKIIILDEPTAGVDPYSRRHMWSILQNRKHGKVILLTTHFMDEADILAERKAVVSRGRLRCCGSSLFLKNKFGIGYHLTLVLDTNSSEASITKLVNEHVQKAEKARRHGRELSYILPHDAVNSFVSLFDDIEREIKTKQWQLGICSYGVSMTTLEEVFLHLETQREEEQKVENEDEEEQDAGYALRKKQHHGKSRNGVSKSNKSIYEDTTHHSSSVVKLNSQNKTNWMDLDDIELRPSCFNTVIALLKLRITILFRDIQRLYLLIILPLAFTALGLYLNSIQVISPKHHQHHQANAEQHQAAKESSYLYHRFIAELKQSSNVTEEYNGSFAALLDIAPHMAAFNINTISWSNVSITTMYNDTTQHSLPILLNLISNALLRISPSLTSAGPIGSTDSILNIELRSHPFQQTAQPQEFNIGTFSSALFVGMIFVLIPVSLAVDMVYDREMKAKNQLRVNGLSSALYLSAYFIVLSGLMLLICAALLGLVFLFDIPSFRQPPALITLGLLVFLYSPAGILCSTCFSYFFDRTDSAQSILPNILTFVGLIPFILVVFLDMLGIEVKAAIALHYVFSLLNPMYIPYAAVYFVDRVYIACRLSSACAELSMAHYMTEEMIVMACGCLLHIPIWAFCLRISDVMKSGGRMRDMFHRRTNEEDVMTEEQCIGEYEDEDVRNERSKIFRLTTQEQPGQAQPVVLVKESLCGNGSCCCCSDDEPPRKKVSVRSLSFAVESGEVLGLLGHNGAGKTTTMKIMTGETAPTRGTVRVAGHSITINQDDAFKTLGYCPQHDALWKNITVREHLELYACIRGVTRKDLNRLVTTYLTGLHITEHANKQTQHCSGGTRRKLSYAMAMVGAPKVVLLDEPSTGMDPKSKRFLWDTILASFHGKRCAMLTTHSMEEADALCSRVGIMVKGELRCLGSTQHLKNLYGAGYTLEIKLKHVESVYSETPVGECAPESSSQEQLQLQDHQQVDQHHATAAATSASTPVIANCIDNRSMALRNFVTDLFPSATLEESFADRLVYSVPQQAVSSLAECFSRLEKAGMCDLNRRIVMGGVWSDPRRPQQRNLWAH</sequence>
<dbReference type="HOGENOM" id="CLU_000604_19_1_1"/>
<dbReference type="PROSITE" id="PS00211">
    <property type="entry name" value="ABC_TRANSPORTER_1"/>
    <property type="match status" value="1"/>
</dbReference>
<feature type="compositionally biased region" description="Low complexity" evidence="9">
    <location>
        <begin position="1632"/>
        <end position="1644"/>
    </location>
</feature>
<dbReference type="FunFam" id="3.40.50.300:FF:000335">
    <property type="entry name" value="ATP binding cassette subfamily A member 5"/>
    <property type="match status" value="1"/>
</dbReference>
<evidence type="ECO:0000256" key="3">
    <source>
        <dbReference type="ARBA" id="ARBA00022448"/>
    </source>
</evidence>
<dbReference type="GO" id="GO:0005524">
    <property type="term" value="F:ATP binding"/>
    <property type="evidence" value="ECO:0007669"/>
    <property type="project" value="UniProtKB-KW"/>
</dbReference>
<evidence type="ECO:0000256" key="9">
    <source>
        <dbReference type="SAM" id="MobiDB-lite"/>
    </source>
</evidence>
<evidence type="ECO:0000313" key="14">
    <source>
        <dbReference type="Proteomes" id="UP000002320"/>
    </source>
</evidence>
<feature type="transmembrane region" description="Helical" evidence="10">
    <location>
        <begin position="335"/>
        <end position="356"/>
    </location>
</feature>
<dbReference type="OrthoDB" id="8061355at2759"/>
<keyword evidence="8 10" id="KW-0472">Membrane</keyword>
<feature type="compositionally biased region" description="Basic residues" evidence="9">
    <location>
        <begin position="862"/>
        <end position="871"/>
    </location>
</feature>
<feature type="domain" description="ABC transporter" evidence="11">
    <location>
        <begin position="1372"/>
        <end position="1613"/>
    </location>
</feature>
<dbReference type="PANTHER" id="PTHR19229:SF209">
    <property type="entry name" value="ATP-BINDING CASSETTE SUB-FAMILY A MEMBER 5 ISOFORM X1"/>
    <property type="match status" value="1"/>
</dbReference>
<feature type="transmembrane region" description="Helical" evidence="10">
    <location>
        <begin position="1101"/>
        <end position="1121"/>
    </location>
</feature>
<dbReference type="InterPro" id="IPR026082">
    <property type="entry name" value="ABCA"/>
</dbReference>
<protein>
    <submittedName>
        <fullName evidence="12">Abc transporter</fullName>
    </submittedName>
</protein>
<feature type="transmembrane region" description="Helical" evidence="10">
    <location>
        <begin position="368"/>
        <end position="387"/>
    </location>
</feature>
<evidence type="ECO:0000256" key="6">
    <source>
        <dbReference type="ARBA" id="ARBA00022840"/>
    </source>
</evidence>
<gene>
    <name evidence="13" type="primary">6042195</name>
    <name evidence="12" type="ORF">CpipJ_CPIJ009791</name>
</gene>
<feature type="transmembrane region" description="Helical" evidence="10">
    <location>
        <begin position="437"/>
        <end position="458"/>
    </location>
</feature>
<dbReference type="SMART" id="SM00382">
    <property type="entry name" value="AAA"/>
    <property type="match status" value="2"/>
</dbReference>
<keyword evidence="6" id="KW-0067">ATP-binding</keyword>
<dbReference type="eggNOG" id="KOG0059">
    <property type="taxonomic scope" value="Eukaryota"/>
</dbReference>
<evidence type="ECO:0000256" key="4">
    <source>
        <dbReference type="ARBA" id="ARBA00022692"/>
    </source>
</evidence>
<reference evidence="13" key="2">
    <citation type="submission" date="2021-02" db="UniProtKB">
        <authorList>
            <consortium name="EnsemblMetazoa"/>
        </authorList>
    </citation>
    <scope>IDENTIFICATION</scope>
    <source>
        <strain evidence="13">JHB</strain>
    </source>
</reference>
<dbReference type="CDD" id="cd03263">
    <property type="entry name" value="ABC_subfamily_A"/>
    <property type="match status" value="2"/>
</dbReference>
<keyword evidence="7 10" id="KW-1133">Transmembrane helix</keyword>
<evidence type="ECO:0000256" key="7">
    <source>
        <dbReference type="ARBA" id="ARBA00022989"/>
    </source>
</evidence>
<feature type="transmembrane region" description="Helical" evidence="10">
    <location>
        <begin position="1243"/>
        <end position="1264"/>
    </location>
</feature>
<dbReference type="GO" id="GO:0016020">
    <property type="term" value="C:membrane"/>
    <property type="evidence" value="ECO:0007669"/>
    <property type="project" value="UniProtKB-SubCell"/>
</dbReference>
<dbReference type="KEGG" id="cqu:CpipJ_CPIJ009791"/>
<dbReference type="Pfam" id="PF00005">
    <property type="entry name" value="ABC_tran"/>
    <property type="match status" value="2"/>
</dbReference>
<accession>B0WRK5</accession>
<feature type="transmembrane region" description="Helical" evidence="10">
    <location>
        <begin position="258"/>
        <end position="280"/>
    </location>
</feature>
<proteinExistence type="inferred from homology"/>
<dbReference type="GO" id="GO:0140359">
    <property type="term" value="F:ABC-type transporter activity"/>
    <property type="evidence" value="ECO:0007669"/>
    <property type="project" value="InterPro"/>
</dbReference>
<dbReference type="OMA" id="YFTIVAP"/>
<reference evidence="12" key="1">
    <citation type="submission" date="2007-03" db="EMBL/GenBank/DDBJ databases">
        <title>Annotation of Culex pipiens quinquefasciatus.</title>
        <authorList>
            <consortium name="The Broad Institute Genome Sequencing Platform"/>
            <person name="Atkinson P.W."/>
            <person name="Hemingway J."/>
            <person name="Christensen B.M."/>
            <person name="Higgs S."/>
            <person name="Kodira C."/>
            <person name="Hannick L."/>
            <person name="Megy K."/>
            <person name="O'Leary S."/>
            <person name="Pearson M."/>
            <person name="Haas B.J."/>
            <person name="Mauceli E."/>
            <person name="Wortman J.R."/>
            <person name="Lee N.H."/>
            <person name="Guigo R."/>
            <person name="Stanke M."/>
            <person name="Alvarado L."/>
            <person name="Amedeo P."/>
            <person name="Antoine C.H."/>
            <person name="Arensburger P."/>
            <person name="Bidwell S.L."/>
            <person name="Crawford M."/>
            <person name="Camaro F."/>
            <person name="Devon K."/>
            <person name="Engels R."/>
            <person name="Hammond M."/>
            <person name="Howarth C."/>
            <person name="Koehrsen M."/>
            <person name="Lawson D."/>
            <person name="Montgomery P."/>
            <person name="Nene V."/>
            <person name="Nusbaum C."/>
            <person name="Puiu D."/>
            <person name="Romero-Severson J."/>
            <person name="Severson D.W."/>
            <person name="Shumway M."/>
            <person name="Sisk P."/>
            <person name="Stolte C."/>
            <person name="Zeng Q."/>
            <person name="Eisenstadt E."/>
            <person name="Fraser-Liggett C."/>
            <person name="Strausberg R."/>
            <person name="Galagan J."/>
            <person name="Birren B."/>
            <person name="Collins F.H."/>
        </authorList>
    </citation>
    <scope>NUCLEOTIDE SEQUENCE [LARGE SCALE GENOMIC DNA]</scope>
    <source>
        <strain evidence="12">JHB</strain>
    </source>
</reference>
<dbReference type="Proteomes" id="UP000002320">
    <property type="component" value="Unassembled WGS sequence"/>
</dbReference>
<dbReference type="FunFam" id="3.40.50.300:FF:000933">
    <property type="entry name" value="ABC transporter A family member 7"/>
    <property type="match status" value="1"/>
</dbReference>
<evidence type="ECO:0000256" key="1">
    <source>
        <dbReference type="ARBA" id="ARBA00004141"/>
    </source>
</evidence>
<organism>
    <name type="scientific">Culex quinquefasciatus</name>
    <name type="common">Southern house mosquito</name>
    <name type="synonym">Culex pungens</name>
    <dbReference type="NCBI Taxonomy" id="7176"/>
    <lineage>
        <taxon>Eukaryota</taxon>
        <taxon>Metazoa</taxon>
        <taxon>Ecdysozoa</taxon>
        <taxon>Arthropoda</taxon>
        <taxon>Hexapoda</taxon>
        <taxon>Insecta</taxon>
        <taxon>Pterygota</taxon>
        <taxon>Neoptera</taxon>
        <taxon>Endopterygota</taxon>
        <taxon>Diptera</taxon>
        <taxon>Nematocera</taxon>
        <taxon>Culicoidea</taxon>
        <taxon>Culicidae</taxon>
        <taxon>Culicinae</taxon>
        <taxon>Culicini</taxon>
        <taxon>Culex</taxon>
        <taxon>Culex</taxon>
    </lineage>
</organism>
<dbReference type="Gene3D" id="3.40.50.300">
    <property type="entry name" value="P-loop containing nucleotide triphosphate hydrolases"/>
    <property type="match status" value="2"/>
</dbReference>
<dbReference type="InterPro" id="IPR013525">
    <property type="entry name" value="ABC2_TM"/>
</dbReference>
<feature type="region of interest" description="Disordered" evidence="9">
    <location>
        <begin position="842"/>
        <end position="879"/>
    </location>
</feature>
<dbReference type="PANTHER" id="PTHR19229">
    <property type="entry name" value="ATP-BINDING CASSETTE TRANSPORTER SUBFAMILY A ABCA"/>
    <property type="match status" value="1"/>
</dbReference>
<evidence type="ECO:0000259" key="11">
    <source>
        <dbReference type="PROSITE" id="PS50893"/>
    </source>
</evidence>
<evidence type="ECO:0000256" key="5">
    <source>
        <dbReference type="ARBA" id="ARBA00022741"/>
    </source>
</evidence>
<evidence type="ECO:0000313" key="13">
    <source>
        <dbReference type="EnsemblMetazoa" id="CPIJ009791-PA"/>
    </source>
</evidence>
<dbReference type="VEuPathDB" id="VectorBase:CPIJ009791"/>
<dbReference type="InterPro" id="IPR027417">
    <property type="entry name" value="P-loop_NTPase"/>
</dbReference>
<dbReference type="GO" id="GO:0016887">
    <property type="term" value="F:ATP hydrolysis activity"/>
    <property type="evidence" value="ECO:0007669"/>
    <property type="project" value="InterPro"/>
</dbReference>
<feature type="region of interest" description="Disordered" evidence="9">
    <location>
        <begin position="1626"/>
        <end position="1646"/>
    </location>
</feature>
<dbReference type="VEuPathDB" id="VectorBase:CQUJHB009552"/>
<evidence type="ECO:0000313" key="12">
    <source>
        <dbReference type="EMBL" id="EDS33403.1"/>
    </source>
</evidence>
<evidence type="ECO:0000256" key="8">
    <source>
        <dbReference type="ARBA" id="ARBA00023136"/>
    </source>
</evidence>
<dbReference type="InterPro" id="IPR017871">
    <property type="entry name" value="ABC_transporter-like_CS"/>
</dbReference>
<keyword evidence="3" id="KW-0813">Transport</keyword>
<feature type="transmembrane region" description="Helical" evidence="10">
    <location>
        <begin position="938"/>
        <end position="955"/>
    </location>
</feature>
<comment type="similarity">
    <text evidence="2">Belongs to the ABC transporter superfamily. ABCA family.</text>
</comment>
<dbReference type="EMBL" id="DS232056">
    <property type="protein sequence ID" value="EDS33403.1"/>
    <property type="molecule type" value="Genomic_DNA"/>
</dbReference>
<keyword evidence="4 10" id="KW-0812">Transmembrane</keyword>
<evidence type="ECO:0000256" key="10">
    <source>
        <dbReference type="SAM" id="Phobius"/>
    </source>
</evidence>
<dbReference type="Pfam" id="PF12698">
    <property type="entry name" value="ABC2_membrane_3"/>
    <property type="match status" value="2"/>
</dbReference>
<feature type="transmembrane region" description="Helical" evidence="10">
    <location>
        <begin position="1141"/>
        <end position="1166"/>
    </location>
</feature>
<dbReference type="EnsemblMetazoa" id="CPIJ009791-RA">
    <property type="protein sequence ID" value="CPIJ009791-PA"/>
    <property type="gene ID" value="CPIJ009791"/>
</dbReference>
<dbReference type="InterPro" id="IPR003439">
    <property type="entry name" value="ABC_transporter-like_ATP-bd"/>
</dbReference>
<keyword evidence="14" id="KW-1185">Reference proteome</keyword>